<evidence type="ECO:0000313" key="3">
    <source>
        <dbReference type="Proteomes" id="UP000838756"/>
    </source>
</evidence>
<gene>
    <name evidence="2" type="primary">jg7593</name>
    <name evidence="2" type="ORF">PAEG_LOCUS6015</name>
</gene>
<protein>
    <submittedName>
        <fullName evidence="2">Jg7593 protein</fullName>
    </submittedName>
</protein>
<sequence>TRFVHTSEGRCLITRVAPCPACLRDFQSNVDHNDHGDHGHHHQSDHDKQLSQVFRRLELGNAEPRRLRLSEESRASDGDSGVGAESNTSSRVGSTEGVCGANCFVATCWTLEECVLAACTSAQLRCPHHADVQLADVAPDTLLLDVEEHKRARWEHVFCGAVAGRGAFGTVLTGSWRRPGAKAEPVAVKALQPVAPPSAQDITAMQAYK</sequence>
<accession>A0A8S4QS83</accession>
<dbReference type="EMBL" id="CAKXAJ010019147">
    <property type="protein sequence ID" value="CAH2218168.1"/>
    <property type="molecule type" value="Genomic_DNA"/>
</dbReference>
<name>A0A8S4QS83_9NEOP</name>
<evidence type="ECO:0000256" key="1">
    <source>
        <dbReference type="SAM" id="MobiDB-lite"/>
    </source>
</evidence>
<dbReference type="Gene3D" id="3.30.200.20">
    <property type="entry name" value="Phosphorylase Kinase, domain 1"/>
    <property type="match status" value="1"/>
</dbReference>
<dbReference type="Proteomes" id="UP000838756">
    <property type="component" value="Unassembled WGS sequence"/>
</dbReference>
<feature type="compositionally biased region" description="Basic and acidic residues" evidence="1">
    <location>
        <begin position="65"/>
        <end position="77"/>
    </location>
</feature>
<dbReference type="AlphaFoldDB" id="A0A8S4QS83"/>
<comment type="caution">
    <text evidence="2">The sequence shown here is derived from an EMBL/GenBank/DDBJ whole genome shotgun (WGS) entry which is preliminary data.</text>
</comment>
<dbReference type="OrthoDB" id="10252328at2759"/>
<organism evidence="2 3">
    <name type="scientific">Pararge aegeria aegeria</name>
    <dbReference type="NCBI Taxonomy" id="348720"/>
    <lineage>
        <taxon>Eukaryota</taxon>
        <taxon>Metazoa</taxon>
        <taxon>Ecdysozoa</taxon>
        <taxon>Arthropoda</taxon>
        <taxon>Hexapoda</taxon>
        <taxon>Insecta</taxon>
        <taxon>Pterygota</taxon>
        <taxon>Neoptera</taxon>
        <taxon>Endopterygota</taxon>
        <taxon>Lepidoptera</taxon>
        <taxon>Glossata</taxon>
        <taxon>Ditrysia</taxon>
        <taxon>Papilionoidea</taxon>
        <taxon>Nymphalidae</taxon>
        <taxon>Satyrinae</taxon>
        <taxon>Satyrini</taxon>
        <taxon>Parargina</taxon>
        <taxon>Pararge</taxon>
    </lineage>
</organism>
<evidence type="ECO:0000313" key="2">
    <source>
        <dbReference type="EMBL" id="CAH2218168.1"/>
    </source>
</evidence>
<reference evidence="2" key="1">
    <citation type="submission" date="2022-03" db="EMBL/GenBank/DDBJ databases">
        <authorList>
            <person name="Lindestad O."/>
        </authorList>
    </citation>
    <scope>NUCLEOTIDE SEQUENCE</scope>
</reference>
<feature type="non-terminal residue" evidence="2">
    <location>
        <position position="209"/>
    </location>
</feature>
<feature type="region of interest" description="Disordered" evidence="1">
    <location>
        <begin position="65"/>
        <end position="95"/>
    </location>
</feature>
<keyword evidence="3" id="KW-1185">Reference proteome</keyword>
<feature type="non-terminal residue" evidence="2">
    <location>
        <position position="1"/>
    </location>
</feature>
<proteinExistence type="predicted"/>